<proteinExistence type="predicted"/>
<dbReference type="AlphaFoldDB" id="A0AA38F6X9"/>
<evidence type="ECO:0000313" key="1">
    <source>
        <dbReference type="EMBL" id="KAH9291968.1"/>
    </source>
</evidence>
<comment type="caution">
    <text evidence="1">The sequence shown here is derived from an EMBL/GenBank/DDBJ whole genome shotgun (WGS) entry which is preliminary data.</text>
</comment>
<protein>
    <submittedName>
        <fullName evidence="1">Uncharacterized protein</fullName>
    </submittedName>
</protein>
<sequence>NVEQPMFCSESENQRSKAECMSYSLQNLEQPMFCSGSENQCPQYNGLWPSAYDTYASSDKKIMDNSWECKFYPLQNVE</sequence>
<organism evidence="1 2">
    <name type="scientific">Taxus chinensis</name>
    <name type="common">Chinese yew</name>
    <name type="synonym">Taxus wallichiana var. chinensis</name>
    <dbReference type="NCBI Taxonomy" id="29808"/>
    <lineage>
        <taxon>Eukaryota</taxon>
        <taxon>Viridiplantae</taxon>
        <taxon>Streptophyta</taxon>
        <taxon>Embryophyta</taxon>
        <taxon>Tracheophyta</taxon>
        <taxon>Spermatophyta</taxon>
        <taxon>Pinopsida</taxon>
        <taxon>Pinidae</taxon>
        <taxon>Conifers II</taxon>
        <taxon>Cupressales</taxon>
        <taxon>Taxaceae</taxon>
        <taxon>Taxus</taxon>
    </lineage>
</organism>
<evidence type="ECO:0000313" key="2">
    <source>
        <dbReference type="Proteomes" id="UP000824469"/>
    </source>
</evidence>
<reference evidence="1 2" key="1">
    <citation type="journal article" date="2021" name="Nat. Plants">
        <title>The Taxus genome provides insights into paclitaxel biosynthesis.</title>
        <authorList>
            <person name="Xiong X."/>
            <person name="Gou J."/>
            <person name="Liao Q."/>
            <person name="Li Y."/>
            <person name="Zhou Q."/>
            <person name="Bi G."/>
            <person name="Li C."/>
            <person name="Du R."/>
            <person name="Wang X."/>
            <person name="Sun T."/>
            <person name="Guo L."/>
            <person name="Liang H."/>
            <person name="Lu P."/>
            <person name="Wu Y."/>
            <person name="Zhang Z."/>
            <person name="Ro D.K."/>
            <person name="Shang Y."/>
            <person name="Huang S."/>
            <person name="Yan J."/>
        </authorList>
    </citation>
    <scope>NUCLEOTIDE SEQUENCE [LARGE SCALE GENOMIC DNA]</scope>
    <source>
        <strain evidence="1">Ta-2019</strain>
    </source>
</reference>
<feature type="non-terminal residue" evidence="1">
    <location>
        <position position="1"/>
    </location>
</feature>
<dbReference type="Proteomes" id="UP000824469">
    <property type="component" value="Unassembled WGS sequence"/>
</dbReference>
<dbReference type="EMBL" id="JAHRHJ020003314">
    <property type="protein sequence ID" value="KAH9291968.1"/>
    <property type="molecule type" value="Genomic_DNA"/>
</dbReference>
<accession>A0AA38F6X9</accession>
<name>A0AA38F6X9_TAXCH</name>
<keyword evidence="2" id="KW-1185">Reference proteome</keyword>
<gene>
    <name evidence="1" type="ORF">KI387_042847</name>
</gene>